<reference evidence="3 4" key="1">
    <citation type="submission" date="2018-11" db="EMBL/GenBank/DDBJ databases">
        <title>Species Designations Belie Phenotypic and Genotypic Heterogeneity in Oral Streptococci.</title>
        <authorList>
            <person name="Velsko I."/>
        </authorList>
    </citation>
    <scope>NUCLEOTIDE SEQUENCE [LARGE SCALE GENOMIC DNA]</scope>
    <source>
        <strain evidence="3 4">BCC55</strain>
    </source>
</reference>
<dbReference type="AlphaFoldDB" id="A0A3R9K1G9"/>
<dbReference type="EMBL" id="RJNZ01000003">
    <property type="protein sequence ID" value="RSI93425.1"/>
    <property type="molecule type" value="Genomic_DNA"/>
</dbReference>
<dbReference type="Proteomes" id="UP000267870">
    <property type="component" value="Unassembled WGS sequence"/>
</dbReference>
<dbReference type="Pfam" id="PF08861">
    <property type="entry name" value="DUF1828"/>
    <property type="match status" value="1"/>
</dbReference>
<evidence type="ECO:0000313" key="3">
    <source>
        <dbReference type="EMBL" id="RSI93425.1"/>
    </source>
</evidence>
<protein>
    <recommendedName>
        <fullName evidence="5">DUF1828 domain-containing protein</fullName>
    </recommendedName>
</protein>
<dbReference type="RefSeq" id="WP_125452483.1">
    <property type="nucleotide sequence ID" value="NZ_JALDTZ010000010.1"/>
</dbReference>
<organism evidence="3 4">
    <name type="scientific">Streptococcus mitis</name>
    <dbReference type="NCBI Taxonomy" id="28037"/>
    <lineage>
        <taxon>Bacteria</taxon>
        <taxon>Bacillati</taxon>
        <taxon>Bacillota</taxon>
        <taxon>Bacilli</taxon>
        <taxon>Lactobacillales</taxon>
        <taxon>Streptococcaceae</taxon>
        <taxon>Streptococcus</taxon>
        <taxon>Streptococcus mitis group</taxon>
    </lineage>
</organism>
<dbReference type="InterPro" id="IPR014960">
    <property type="entry name" value="DUF1828"/>
</dbReference>
<dbReference type="Pfam" id="PF08862">
    <property type="entry name" value="DUF1829"/>
    <property type="match status" value="1"/>
</dbReference>
<proteinExistence type="predicted"/>
<name>A0A3R9K1G9_STRMT</name>
<feature type="domain" description="DUF1828" evidence="1">
    <location>
        <begin position="31"/>
        <end position="119"/>
    </location>
</feature>
<sequence>MDSLKLIDDYVKWYREKLLVTDFDGYSEIVTPYVNHLNDRVRLYLEEKPNDLLRISDDGETFNELALAGLDITKETRQRIITSVLRQFGSKLDEDIVYIECEAKNFPKAKHKMIETIIRLYDLLNTHRSNVTSLFTEEVQDYFYEKDFGGMPNVRLTGYSGIDYQVDYVLGARKNRPEIWVQIVNRFDYNSLARVNYIYQDIASNRDIQQVSKKILIYNDLENKVASKAIQASKVSDIQLLAWSQKEEFSDLLAQ</sequence>
<evidence type="ECO:0000313" key="4">
    <source>
        <dbReference type="Proteomes" id="UP000267870"/>
    </source>
</evidence>
<evidence type="ECO:0000259" key="2">
    <source>
        <dbReference type="Pfam" id="PF08862"/>
    </source>
</evidence>
<evidence type="ECO:0000259" key="1">
    <source>
        <dbReference type="Pfam" id="PF08861"/>
    </source>
</evidence>
<feature type="domain" description="DUF1829" evidence="2">
    <location>
        <begin position="158"/>
        <end position="246"/>
    </location>
</feature>
<accession>A0A3R9K1G9</accession>
<gene>
    <name evidence="3" type="ORF">D8845_03315</name>
</gene>
<comment type="caution">
    <text evidence="3">The sequence shown here is derived from an EMBL/GenBank/DDBJ whole genome shotgun (WGS) entry which is preliminary data.</text>
</comment>
<evidence type="ECO:0008006" key="5">
    <source>
        <dbReference type="Google" id="ProtNLM"/>
    </source>
</evidence>
<dbReference type="InterPro" id="IPR014961">
    <property type="entry name" value="DUF1829"/>
</dbReference>